<feature type="compositionally biased region" description="Basic and acidic residues" evidence="1">
    <location>
        <begin position="74"/>
        <end position="102"/>
    </location>
</feature>
<protein>
    <submittedName>
        <fullName evidence="2">Uncharacterized protein</fullName>
    </submittedName>
</protein>
<dbReference type="EMBL" id="RSCD01000008">
    <property type="protein sequence ID" value="RSH91519.1"/>
    <property type="molecule type" value="Genomic_DNA"/>
</dbReference>
<gene>
    <name evidence="2" type="ORF">EHS25_009818</name>
</gene>
<name>A0A427YKC9_9TREE</name>
<feature type="compositionally biased region" description="Low complexity" evidence="1">
    <location>
        <begin position="29"/>
        <end position="73"/>
    </location>
</feature>
<keyword evidence="3" id="KW-1185">Reference proteome</keyword>
<proteinExistence type="predicted"/>
<evidence type="ECO:0000313" key="2">
    <source>
        <dbReference type="EMBL" id="RSH91519.1"/>
    </source>
</evidence>
<evidence type="ECO:0000313" key="3">
    <source>
        <dbReference type="Proteomes" id="UP000279259"/>
    </source>
</evidence>
<reference evidence="2 3" key="1">
    <citation type="submission" date="2018-11" db="EMBL/GenBank/DDBJ databases">
        <title>Genome sequence of Saitozyma podzolica DSM 27192.</title>
        <authorList>
            <person name="Aliyu H."/>
            <person name="Gorte O."/>
            <person name="Ochsenreither K."/>
        </authorList>
    </citation>
    <scope>NUCLEOTIDE SEQUENCE [LARGE SCALE GENOMIC DNA]</scope>
    <source>
        <strain evidence="2 3">DSM 27192</strain>
    </source>
</reference>
<comment type="caution">
    <text evidence="2">The sequence shown here is derived from an EMBL/GenBank/DDBJ whole genome shotgun (WGS) entry which is preliminary data.</text>
</comment>
<accession>A0A427YKC9</accession>
<sequence>MSDLNQREYIPLKDAAASSSGVIPAPAAGTTGMTGTTGEYTTTGTTGEYTSAGAPMADTTTAPTGPTTGAAGTTEHEHHAGHDEHHAQHKESFLERAKEKLHIGSHHHQQGTTEGTNK</sequence>
<evidence type="ECO:0000256" key="1">
    <source>
        <dbReference type="SAM" id="MobiDB-lite"/>
    </source>
</evidence>
<dbReference type="Proteomes" id="UP000279259">
    <property type="component" value="Unassembled WGS sequence"/>
</dbReference>
<organism evidence="2 3">
    <name type="scientific">Saitozyma podzolica</name>
    <dbReference type="NCBI Taxonomy" id="1890683"/>
    <lineage>
        <taxon>Eukaryota</taxon>
        <taxon>Fungi</taxon>
        <taxon>Dikarya</taxon>
        <taxon>Basidiomycota</taxon>
        <taxon>Agaricomycotina</taxon>
        <taxon>Tremellomycetes</taxon>
        <taxon>Tremellales</taxon>
        <taxon>Trimorphomycetaceae</taxon>
        <taxon>Saitozyma</taxon>
    </lineage>
</organism>
<dbReference type="AlphaFoldDB" id="A0A427YKC9"/>
<feature type="region of interest" description="Disordered" evidence="1">
    <location>
        <begin position="1"/>
        <end position="118"/>
    </location>
</feature>